<dbReference type="EMBL" id="JAAIWM010000001">
    <property type="protein sequence ID" value="NEY70490.1"/>
    <property type="molecule type" value="Genomic_DNA"/>
</dbReference>
<dbReference type="InterPro" id="IPR036779">
    <property type="entry name" value="LysM_dom_sf"/>
</dbReference>
<dbReference type="InterPro" id="IPR018392">
    <property type="entry name" value="LysM"/>
</dbReference>
<dbReference type="SMART" id="SM00257">
    <property type="entry name" value="LysM"/>
    <property type="match status" value="1"/>
</dbReference>
<feature type="domain" description="LysM" evidence="2">
    <location>
        <begin position="30"/>
        <end position="73"/>
    </location>
</feature>
<name>A0A6M0Q4Y0_9BACI</name>
<comment type="caution">
    <text evidence="3">The sequence shown here is derived from an EMBL/GenBank/DDBJ whole genome shotgun (WGS) entry which is preliminary data.</text>
</comment>
<proteinExistence type="predicted"/>
<dbReference type="Gene3D" id="6.20.240.60">
    <property type="match status" value="1"/>
</dbReference>
<dbReference type="PROSITE" id="PS51782">
    <property type="entry name" value="LYSM"/>
    <property type="match status" value="1"/>
</dbReference>
<dbReference type="Pfam" id="PF01476">
    <property type="entry name" value="LysM"/>
    <property type="match status" value="1"/>
</dbReference>
<dbReference type="AlphaFoldDB" id="A0A6M0Q4Y0"/>
<evidence type="ECO:0000259" key="2">
    <source>
        <dbReference type="PROSITE" id="PS51782"/>
    </source>
</evidence>
<evidence type="ECO:0000313" key="4">
    <source>
        <dbReference type="Proteomes" id="UP000481043"/>
    </source>
</evidence>
<dbReference type="RefSeq" id="WP_163177141.1">
    <property type="nucleotide sequence ID" value="NZ_JAAIWM010000001.1"/>
</dbReference>
<accession>A0A6M0Q4Y0</accession>
<dbReference type="GO" id="GO:0016787">
    <property type="term" value="F:hydrolase activity"/>
    <property type="evidence" value="ECO:0007669"/>
    <property type="project" value="InterPro"/>
</dbReference>
<keyword evidence="1" id="KW-0732">Signal</keyword>
<dbReference type="Gene3D" id="3.10.350.10">
    <property type="entry name" value="LysM domain"/>
    <property type="match status" value="1"/>
</dbReference>
<dbReference type="Pfam" id="PF07486">
    <property type="entry name" value="Hydrolase_2"/>
    <property type="match status" value="1"/>
</dbReference>
<dbReference type="CDD" id="cd00118">
    <property type="entry name" value="LysM"/>
    <property type="match status" value="1"/>
</dbReference>
<evidence type="ECO:0000313" key="3">
    <source>
        <dbReference type="EMBL" id="NEY70490.1"/>
    </source>
</evidence>
<protein>
    <submittedName>
        <fullName evidence="3">LysM peptidoglycan-binding domain-containing protein</fullName>
    </submittedName>
</protein>
<keyword evidence="4" id="KW-1185">Reference proteome</keyword>
<dbReference type="Gene3D" id="1.10.10.2520">
    <property type="entry name" value="Cell wall hydrolase SleB, domain 1"/>
    <property type="match status" value="1"/>
</dbReference>
<dbReference type="SUPFAM" id="SSF54106">
    <property type="entry name" value="LysM domain"/>
    <property type="match status" value="1"/>
</dbReference>
<dbReference type="InterPro" id="IPR011105">
    <property type="entry name" value="Cell_wall_hydrolase_SleB"/>
</dbReference>
<sequence>MNWIKKLAIATTLTVTILGFNVHTADANTTSHAVKNGETFWKISNQYGVPIAAIQKVNNRNNFILFAGERIKIPSIPTSYERDLLARLVYAEAKGESYAGKVAVATVVLNRVDSSLFPNSVHGVITEVSSGGHYAFSPVANGTIKQAADAASKRAVLEALQFRGQGSGSLYFYNPKTAQSAWIKTRPITIKIGNHVFAR</sequence>
<reference evidence="3 4" key="1">
    <citation type="submission" date="2020-02" db="EMBL/GenBank/DDBJ databases">
        <title>Bacillus aquiflavi sp. nov., isolated from yellow water of strong flavor Chinese baijiu in Yibin region of China.</title>
        <authorList>
            <person name="Xie J."/>
        </authorList>
    </citation>
    <scope>NUCLEOTIDE SEQUENCE [LARGE SCALE GENOMIC DNA]</scope>
    <source>
        <strain evidence="3 4">SA4</strain>
    </source>
</reference>
<dbReference type="InterPro" id="IPR042047">
    <property type="entry name" value="SleB_dom1"/>
</dbReference>
<dbReference type="Proteomes" id="UP000481043">
    <property type="component" value="Unassembled WGS sequence"/>
</dbReference>
<feature type="chain" id="PRO_5026767393" evidence="1">
    <location>
        <begin position="28"/>
        <end position="199"/>
    </location>
</feature>
<evidence type="ECO:0000256" key="1">
    <source>
        <dbReference type="SAM" id="SignalP"/>
    </source>
</evidence>
<organism evidence="3 4">
    <name type="scientific">Bacillus mesophilus</name>
    <dbReference type="NCBI Taxonomy" id="1808955"/>
    <lineage>
        <taxon>Bacteria</taxon>
        <taxon>Bacillati</taxon>
        <taxon>Bacillota</taxon>
        <taxon>Bacilli</taxon>
        <taxon>Bacillales</taxon>
        <taxon>Bacillaceae</taxon>
        <taxon>Bacillus</taxon>
    </lineage>
</organism>
<feature type="signal peptide" evidence="1">
    <location>
        <begin position="1"/>
        <end position="27"/>
    </location>
</feature>
<gene>
    <name evidence="3" type="ORF">G4D63_01930</name>
</gene>